<evidence type="ECO:0000256" key="2">
    <source>
        <dbReference type="ARBA" id="ARBA00022898"/>
    </source>
</evidence>
<keyword evidence="2" id="KW-0663">Pyridoxal phosphate</keyword>
<evidence type="ECO:0000256" key="6">
    <source>
        <dbReference type="SAM" id="MobiDB-lite"/>
    </source>
</evidence>
<organism evidence="8 9">
    <name type="scientific">Brevibacterium ammoniilyticum</name>
    <dbReference type="NCBI Taxonomy" id="1046555"/>
    <lineage>
        <taxon>Bacteria</taxon>
        <taxon>Bacillati</taxon>
        <taxon>Actinomycetota</taxon>
        <taxon>Actinomycetes</taxon>
        <taxon>Micrococcales</taxon>
        <taxon>Brevibacteriaceae</taxon>
        <taxon>Brevibacterium</taxon>
    </lineage>
</organism>
<feature type="compositionally biased region" description="Basic and acidic residues" evidence="6">
    <location>
        <begin position="165"/>
        <end position="180"/>
    </location>
</feature>
<evidence type="ECO:0000313" key="9">
    <source>
        <dbReference type="Proteomes" id="UP001498935"/>
    </source>
</evidence>
<dbReference type="PANTHER" id="PTHR46577">
    <property type="entry name" value="HTH-TYPE TRANSCRIPTIONAL REGULATORY PROTEIN GABR"/>
    <property type="match status" value="1"/>
</dbReference>
<dbReference type="EMBL" id="BAABNP010000001">
    <property type="protein sequence ID" value="GAA5339308.1"/>
    <property type="molecule type" value="Genomic_DNA"/>
</dbReference>
<evidence type="ECO:0000256" key="5">
    <source>
        <dbReference type="ARBA" id="ARBA00023163"/>
    </source>
</evidence>
<dbReference type="RefSeq" id="WP_342036978.1">
    <property type="nucleotide sequence ID" value="NZ_BAABBK010000001.1"/>
</dbReference>
<dbReference type="PROSITE" id="PS50949">
    <property type="entry name" value="HTH_GNTR"/>
    <property type="match status" value="1"/>
</dbReference>
<dbReference type="Proteomes" id="UP001498935">
    <property type="component" value="Unassembled WGS sequence"/>
</dbReference>
<feature type="compositionally biased region" description="Low complexity" evidence="6">
    <location>
        <begin position="30"/>
        <end position="57"/>
    </location>
</feature>
<dbReference type="PRINTS" id="PR00035">
    <property type="entry name" value="HTHGNTR"/>
</dbReference>
<dbReference type="Gene3D" id="1.10.10.10">
    <property type="entry name" value="Winged helix-like DNA-binding domain superfamily/Winged helix DNA-binding domain"/>
    <property type="match status" value="1"/>
</dbReference>
<accession>A0ABP9TZH1</accession>
<gene>
    <name evidence="8" type="ORF">KACC15558_03480</name>
</gene>
<feature type="domain" description="HTH gntR-type" evidence="7">
    <location>
        <begin position="73"/>
        <end position="141"/>
    </location>
</feature>
<proteinExistence type="inferred from homology"/>
<feature type="compositionally biased region" description="Polar residues" evidence="6">
    <location>
        <begin position="8"/>
        <end position="22"/>
    </location>
</feature>
<dbReference type="InterPro" id="IPR015424">
    <property type="entry name" value="PyrdxlP-dep_Trfase"/>
</dbReference>
<name>A0ABP9TZH1_9MICO</name>
<comment type="caution">
    <text evidence="8">The sequence shown here is derived from an EMBL/GenBank/DDBJ whole genome shotgun (WGS) entry which is preliminary data.</text>
</comment>
<comment type="similarity">
    <text evidence="1">In the C-terminal section; belongs to the class-I pyridoxal-phosphate-dependent aminotransferase family.</text>
</comment>
<dbReference type="SUPFAM" id="SSF46785">
    <property type="entry name" value="Winged helix' DNA-binding domain"/>
    <property type="match status" value="1"/>
</dbReference>
<dbReference type="PANTHER" id="PTHR46577:SF1">
    <property type="entry name" value="HTH-TYPE TRANSCRIPTIONAL REGULATORY PROTEIN GABR"/>
    <property type="match status" value="1"/>
</dbReference>
<evidence type="ECO:0000256" key="3">
    <source>
        <dbReference type="ARBA" id="ARBA00023015"/>
    </source>
</evidence>
<dbReference type="InterPro" id="IPR051446">
    <property type="entry name" value="HTH_trans_reg/aminotransferase"/>
</dbReference>
<keyword evidence="4" id="KW-0238">DNA-binding</keyword>
<dbReference type="InterPro" id="IPR015421">
    <property type="entry name" value="PyrdxlP-dep_Trfase_major"/>
</dbReference>
<dbReference type="SMART" id="SM00345">
    <property type="entry name" value="HTH_GNTR"/>
    <property type="match status" value="1"/>
</dbReference>
<dbReference type="InterPro" id="IPR036388">
    <property type="entry name" value="WH-like_DNA-bd_sf"/>
</dbReference>
<dbReference type="InterPro" id="IPR036390">
    <property type="entry name" value="WH_DNA-bd_sf"/>
</dbReference>
<evidence type="ECO:0000313" key="8">
    <source>
        <dbReference type="EMBL" id="GAA5339308.1"/>
    </source>
</evidence>
<evidence type="ECO:0000259" key="7">
    <source>
        <dbReference type="PROSITE" id="PS50949"/>
    </source>
</evidence>
<keyword evidence="5" id="KW-0804">Transcription</keyword>
<evidence type="ECO:0000256" key="1">
    <source>
        <dbReference type="ARBA" id="ARBA00005384"/>
    </source>
</evidence>
<dbReference type="CDD" id="cd00609">
    <property type="entry name" value="AAT_like"/>
    <property type="match status" value="1"/>
</dbReference>
<keyword evidence="9" id="KW-1185">Reference proteome</keyword>
<reference evidence="8 9" key="1">
    <citation type="submission" date="2024-02" db="EMBL/GenBank/DDBJ databases">
        <title>Characterization of antibiotic resistant novel bacterial strains and their environmental applications.</title>
        <authorList>
            <person name="Manzoor S."/>
            <person name="Abbas S."/>
            <person name="Arshad M."/>
            <person name="Li W.J."/>
            <person name="Ahmed I."/>
        </authorList>
    </citation>
    <scope>NUCLEOTIDE SEQUENCE [LARGE SCALE GENOMIC DNA]</scope>
    <source>
        <strain evidence="8 9">KACC 15558</strain>
    </source>
</reference>
<dbReference type="CDD" id="cd07377">
    <property type="entry name" value="WHTH_GntR"/>
    <property type="match status" value="1"/>
</dbReference>
<dbReference type="InterPro" id="IPR000524">
    <property type="entry name" value="Tscrpt_reg_HTH_GntR"/>
</dbReference>
<feature type="region of interest" description="Disordered" evidence="6">
    <location>
        <begin position="1"/>
        <end position="57"/>
    </location>
</feature>
<evidence type="ECO:0000256" key="4">
    <source>
        <dbReference type="ARBA" id="ARBA00023125"/>
    </source>
</evidence>
<sequence length="537" mass="56790">MTAHGSKASVSAAQRRVQTAQAGSAKDVSARAGARAAARPRAGMSPPSGPRTTTLTRSSRETLNVDIDETSAIPLPDQLVTGIRELVAHGELRPGEAVPSSRNLAGHLGVSRGTVETAYAQLAVEGYLLTRERAATIVDPDLPTALLRRSDAPAPPPAPRRPPRRLIDLRPGHGGDDPLRDPAFRKAWRDALDVEPGTTDPLGQPGARWAVADHLRLLRGMSVDPDAVILTSGSRDGLRLLFAAGLDGPIGVENPGFPGLRLAMVDRQLVPFDVSTGFDIDRLRELEGRVSAVVVTPNHQFPHGTTMSVSTRMQLLDWAAHAGVTVIEDDYDSEARFQRTAVPTLYDLAGSIDRDVDLVHIGTFSTLLTTAVSTGYVVARGRLGEAMAEVRRSWGPAVAPVLQSAVAGYLESGGLRRRIARGRRRLRAAEGVVAEVGELPGLVHEGRTLVIETGERAAPGPDAAAAGDPGVADAGEAKLLQRELLDRDIRVASLADGWSGDSAVRHGIVVAHSNVEASVLRSVLGVIQSLSARSASR</sequence>
<dbReference type="SUPFAM" id="SSF53383">
    <property type="entry name" value="PLP-dependent transferases"/>
    <property type="match status" value="1"/>
</dbReference>
<protein>
    <recommendedName>
        <fullName evidence="7">HTH gntR-type domain-containing protein</fullName>
    </recommendedName>
</protein>
<feature type="region of interest" description="Disordered" evidence="6">
    <location>
        <begin position="147"/>
        <end position="180"/>
    </location>
</feature>
<keyword evidence="3" id="KW-0805">Transcription regulation</keyword>
<dbReference type="Gene3D" id="3.40.640.10">
    <property type="entry name" value="Type I PLP-dependent aspartate aminotransferase-like (Major domain)"/>
    <property type="match status" value="1"/>
</dbReference>
<dbReference type="Pfam" id="PF00392">
    <property type="entry name" value="GntR"/>
    <property type="match status" value="1"/>
</dbReference>